<gene>
    <name evidence="3" type="ORF">QRD02_09495</name>
</gene>
<comment type="caution">
    <text evidence="3">The sequence shown here is derived from an EMBL/GenBank/DDBJ whole genome shotgun (WGS) entry which is preliminary data.</text>
</comment>
<keyword evidence="2" id="KW-1133">Transmembrane helix</keyword>
<keyword evidence="2" id="KW-0472">Membrane</keyword>
<reference evidence="3 4" key="1">
    <citation type="submission" date="2023-06" db="EMBL/GenBank/DDBJ databases">
        <authorList>
            <person name="Ye Y.-Q."/>
            <person name="Du Z.-J."/>
        </authorList>
    </citation>
    <scope>NUCLEOTIDE SEQUENCE [LARGE SCALE GENOMIC DNA]</scope>
    <source>
        <strain evidence="3 4">SDUM287046</strain>
    </source>
</reference>
<evidence type="ECO:0000313" key="4">
    <source>
        <dbReference type="Proteomes" id="UP001244787"/>
    </source>
</evidence>
<name>A0ABT8DI81_9FLAO</name>
<keyword evidence="1" id="KW-0175">Coiled coil</keyword>
<dbReference type="Proteomes" id="UP001244787">
    <property type="component" value="Unassembled WGS sequence"/>
</dbReference>
<dbReference type="RefSeq" id="WP_290254705.1">
    <property type="nucleotide sequence ID" value="NZ_JAUGQQ010000005.1"/>
</dbReference>
<feature type="transmembrane region" description="Helical" evidence="2">
    <location>
        <begin position="12"/>
        <end position="30"/>
    </location>
</feature>
<protein>
    <submittedName>
        <fullName evidence="3">Uncharacterized protein</fullName>
    </submittedName>
</protein>
<keyword evidence="4" id="KW-1185">Reference proteome</keyword>
<proteinExistence type="predicted"/>
<evidence type="ECO:0000256" key="2">
    <source>
        <dbReference type="SAM" id="Phobius"/>
    </source>
</evidence>
<dbReference type="EMBL" id="JAUGQQ010000005">
    <property type="protein sequence ID" value="MDN3724617.1"/>
    <property type="molecule type" value="Genomic_DNA"/>
</dbReference>
<evidence type="ECO:0000313" key="3">
    <source>
        <dbReference type="EMBL" id="MDN3724617.1"/>
    </source>
</evidence>
<evidence type="ECO:0000256" key="1">
    <source>
        <dbReference type="SAM" id="Coils"/>
    </source>
</evidence>
<organism evidence="3 4">
    <name type="scientific">Aequorivita aurantiaca</name>
    <dbReference type="NCBI Taxonomy" id="3053356"/>
    <lineage>
        <taxon>Bacteria</taxon>
        <taxon>Pseudomonadati</taxon>
        <taxon>Bacteroidota</taxon>
        <taxon>Flavobacteriia</taxon>
        <taxon>Flavobacteriales</taxon>
        <taxon>Flavobacteriaceae</taxon>
        <taxon>Aequorivita</taxon>
    </lineage>
</organism>
<sequence>MKTTIKNLLQNFSFYLSLVFCGLPFLLFGTNNVCPSFTATKIIHEKQITIVITKETTLEELQKIKKQMTDEGFGFDYSNVVYNKQNEITAINIWYKDANNNSGNYSVSSENPINNITIASEGTRISVRSVGNSNQAIIQQGNNDQVSQNSQKAENDMREAMNKKRAQMEMEMETQMKEMEKRQAEMERRMKKQSDDIRSVGQPAVHSAKKPAGSKLITCNTTDSELLKIQEFYNEKDISVHYKSLERNKNNQITKIYITVDNRNGSVSTSNFGNGMEPIKNITLAVDKQNTIMANGE</sequence>
<keyword evidence="2" id="KW-0812">Transmembrane</keyword>
<feature type="coiled-coil region" evidence="1">
    <location>
        <begin position="143"/>
        <end position="196"/>
    </location>
</feature>
<accession>A0ABT8DI81</accession>